<keyword evidence="1" id="KW-0472">Membrane</keyword>
<organism evidence="2 3">
    <name type="scientific">Cellulomonas humilata</name>
    <dbReference type="NCBI Taxonomy" id="144055"/>
    <lineage>
        <taxon>Bacteria</taxon>
        <taxon>Bacillati</taxon>
        <taxon>Actinomycetota</taxon>
        <taxon>Actinomycetes</taxon>
        <taxon>Micrococcales</taxon>
        <taxon>Cellulomonadaceae</taxon>
        <taxon>Cellulomonas</taxon>
    </lineage>
</organism>
<reference evidence="2 3" key="1">
    <citation type="submission" date="2020-05" db="EMBL/GenBank/DDBJ databases">
        <title>Genome Sequencing of Type Strains.</title>
        <authorList>
            <person name="Lemaire J.F."/>
            <person name="Inderbitzin P."/>
            <person name="Gregorio O.A."/>
            <person name="Collins S.B."/>
            <person name="Wespe N."/>
            <person name="Knight-Connoni V."/>
        </authorList>
    </citation>
    <scope>NUCLEOTIDE SEQUENCE [LARGE SCALE GENOMIC DNA]</scope>
    <source>
        <strain evidence="2 3">ATCC 25174</strain>
    </source>
</reference>
<accession>A0A7Y6A771</accession>
<feature type="transmembrane region" description="Helical" evidence="1">
    <location>
        <begin position="194"/>
        <end position="212"/>
    </location>
</feature>
<feature type="transmembrane region" description="Helical" evidence="1">
    <location>
        <begin position="170"/>
        <end position="188"/>
    </location>
</feature>
<sequence length="223" mass="23892">MTAPGSGVTARRWRSRRSAAVAGILFGVLLVAALAMMRVAVAGESLEQLEADPRRQTLIRTALNLVPFAGIAFLWFIGVVRDQLGEVEDRLFSTVFLGSGLLFLGMLFQGAVTVTSLVEMIPGERLDAGIWTFGRGATEALVSVYAMRMAAVFTLSVSTVALRTAAVPRWVPFSGYAVALVLLLVAGTQKWAQLLFPAWVLVLSIAILLTPARGRPAEPPRPG</sequence>
<evidence type="ECO:0008006" key="4">
    <source>
        <dbReference type="Google" id="ProtNLM"/>
    </source>
</evidence>
<keyword evidence="1" id="KW-0812">Transmembrane</keyword>
<dbReference type="RefSeq" id="WP_175349667.1">
    <property type="nucleotide sequence ID" value="NZ_JABMCI010000071.1"/>
</dbReference>
<gene>
    <name evidence="2" type="ORF">HP550_21230</name>
</gene>
<name>A0A7Y6A771_9CELL</name>
<dbReference type="Proteomes" id="UP000565724">
    <property type="component" value="Unassembled WGS sequence"/>
</dbReference>
<keyword evidence="3" id="KW-1185">Reference proteome</keyword>
<proteinExistence type="predicted"/>
<evidence type="ECO:0000256" key="1">
    <source>
        <dbReference type="SAM" id="Phobius"/>
    </source>
</evidence>
<comment type="caution">
    <text evidence="2">The sequence shown here is derived from an EMBL/GenBank/DDBJ whole genome shotgun (WGS) entry which is preliminary data.</text>
</comment>
<evidence type="ECO:0000313" key="3">
    <source>
        <dbReference type="Proteomes" id="UP000565724"/>
    </source>
</evidence>
<dbReference type="EMBL" id="JABMCI010000071">
    <property type="protein sequence ID" value="NUU19774.1"/>
    <property type="molecule type" value="Genomic_DNA"/>
</dbReference>
<feature type="transmembrane region" description="Helical" evidence="1">
    <location>
        <begin position="91"/>
        <end position="112"/>
    </location>
</feature>
<feature type="transmembrane region" description="Helical" evidence="1">
    <location>
        <begin position="58"/>
        <end position="79"/>
    </location>
</feature>
<dbReference type="AlphaFoldDB" id="A0A7Y6A771"/>
<keyword evidence="1" id="KW-1133">Transmembrane helix</keyword>
<evidence type="ECO:0000313" key="2">
    <source>
        <dbReference type="EMBL" id="NUU19774.1"/>
    </source>
</evidence>
<protein>
    <recommendedName>
        <fullName evidence="4">DUF4386 domain-containing protein</fullName>
    </recommendedName>
</protein>